<accession>A0A1W2E371</accession>
<feature type="compositionally biased region" description="Pro residues" evidence="1">
    <location>
        <begin position="48"/>
        <end position="61"/>
    </location>
</feature>
<dbReference type="OrthoDB" id="9794671at2"/>
<evidence type="ECO:0000313" key="3">
    <source>
        <dbReference type="EMBL" id="SMD04195.1"/>
    </source>
</evidence>
<dbReference type="GO" id="GO:0030435">
    <property type="term" value="P:sporulation resulting in formation of a cellular spore"/>
    <property type="evidence" value="ECO:0007669"/>
    <property type="project" value="InterPro"/>
</dbReference>
<keyword evidence="4" id="KW-1185">Reference proteome</keyword>
<dbReference type="Pfam" id="PF08486">
    <property type="entry name" value="SpoIID"/>
    <property type="match status" value="1"/>
</dbReference>
<evidence type="ECO:0000313" key="4">
    <source>
        <dbReference type="Proteomes" id="UP000192738"/>
    </source>
</evidence>
<dbReference type="RefSeq" id="WP_084577502.1">
    <property type="nucleotide sequence ID" value="NZ_CP155572.1"/>
</dbReference>
<dbReference type="InterPro" id="IPR013693">
    <property type="entry name" value="SpoIID/LytB_N"/>
</dbReference>
<dbReference type="NCBIfam" id="TIGR02669">
    <property type="entry name" value="SpoIID_LytB"/>
    <property type="match status" value="1"/>
</dbReference>
<evidence type="ECO:0000256" key="1">
    <source>
        <dbReference type="SAM" id="MobiDB-lite"/>
    </source>
</evidence>
<feature type="domain" description="Sporulation stage II protein D amidase enhancer LytB N-terminal" evidence="2">
    <location>
        <begin position="84"/>
        <end position="173"/>
    </location>
</feature>
<feature type="region of interest" description="Disordered" evidence="1">
    <location>
        <begin position="29"/>
        <end position="67"/>
    </location>
</feature>
<dbReference type="EMBL" id="FWXI01000020">
    <property type="protein sequence ID" value="SMD04195.1"/>
    <property type="molecule type" value="Genomic_DNA"/>
</dbReference>
<dbReference type="Proteomes" id="UP000192738">
    <property type="component" value="Unassembled WGS sequence"/>
</dbReference>
<proteinExistence type="predicted"/>
<reference evidence="3 4" key="1">
    <citation type="submission" date="2017-04" db="EMBL/GenBank/DDBJ databases">
        <authorList>
            <person name="Afonso C.L."/>
            <person name="Miller P.J."/>
            <person name="Scott M.A."/>
            <person name="Spackman E."/>
            <person name="Goraichik I."/>
            <person name="Dimitrov K.M."/>
            <person name="Suarez D.L."/>
            <person name="Swayne D.E."/>
        </authorList>
    </citation>
    <scope>NUCLEOTIDE SEQUENCE [LARGE SCALE GENOMIC DNA]</scope>
    <source>
        <strain evidence="3 4">DSM 5090</strain>
    </source>
</reference>
<gene>
    <name evidence="3" type="ORF">SAMN04488500_12023</name>
</gene>
<dbReference type="InterPro" id="IPR013486">
    <property type="entry name" value="SpoIID/LytB"/>
</dbReference>
<protein>
    <submittedName>
        <fullName evidence="3">Stage II sporulation protein D</fullName>
    </submittedName>
</protein>
<organism evidence="3 4">
    <name type="scientific">Sporomusa malonica</name>
    <dbReference type="NCBI Taxonomy" id="112901"/>
    <lineage>
        <taxon>Bacteria</taxon>
        <taxon>Bacillati</taxon>
        <taxon>Bacillota</taxon>
        <taxon>Negativicutes</taxon>
        <taxon>Selenomonadales</taxon>
        <taxon>Sporomusaceae</taxon>
        <taxon>Sporomusa</taxon>
    </lineage>
</organism>
<dbReference type="AlphaFoldDB" id="A0A1W2E371"/>
<sequence>MKKSTFNTALVVGALLLFMTGAYTVLKPPAQKPTPTPTPTAPTEQAPTPAPAAPAPQPIPGVPAFDVSKYPNEPQVRVYMADKGSITTMALEMYIEGVIAQEMEPDWPMEALAAQAIASRTLTISAIEAGTIKRLHNADVSTSKEELQAYAPQKVNDSVRQAVASTRGEILLYAGGLVNSIYSSCNGQIGATREESFPKEIAHPTPYFQPVTDNCFKYAPENVKSWTVKIPGSQVAAAIGYNGSPADIRILEKGPSGRILYIGAGSKKMYGSDFRRAVGYDRLKSTLITEMTYEGGNFVFKGLGWGNGVGLCQWGAYTFAKDGKQAKDIIKHYYPGAEVKKLWK</sequence>
<feature type="compositionally biased region" description="Pro residues" evidence="1">
    <location>
        <begin position="30"/>
        <end position="40"/>
    </location>
</feature>
<evidence type="ECO:0000259" key="2">
    <source>
        <dbReference type="Pfam" id="PF08486"/>
    </source>
</evidence>
<name>A0A1W2E371_9FIRM</name>
<dbReference type="STRING" id="112901.SAMN04488500_12023"/>